<protein>
    <submittedName>
        <fullName evidence="2">FATE1 isoform 2</fullName>
    </submittedName>
</protein>
<dbReference type="EMBL" id="NBAG03000446">
    <property type="protein sequence ID" value="PNI23549.1"/>
    <property type="molecule type" value="Genomic_DNA"/>
</dbReference>
<evidence type="ECO:0000313" key="3">
    <source>
        <dbReference type="Proteomes" id="UP000236370"/>
    </source>
</evidence>
<dbReference type="PANTHER" id="PTHR21128">
    <property type="entry name" value="FETAL AND ADULT TESTIS-EXPRESSED TRANSCRIPT PROTEIN"/>
    <property type="match status" value="1"/>
</dbReference>
<dbReference type="PANTHER" id="PTHR21128:SF0">
    <property type="entry name" value="FETAL AND ADULT TESTIS-EXPRESSED TRANSCRIPT PROTEIN"/>
    <property type="match status" value="1"/>
</dbReference>
<feature type="non-terminal residue" evidence="2">
    <location>
        <position position="1"/>
    </location>
</feature>
<dbReference type="GO" id="GO:0042981">
    <property type="term" value="P:regulation of apoptotic process"/>
    <property type="evidence" value="ECO:0007669"/>
    <property type="project" value="InterPro"/>
</dbReference>
<sequence>KAEMEMSLTEELNHGRQGENQEHLVIAEMMELGSRSRGASQKKQKLEQKAAGSASAKRVWNMTATRPKKMQPRDRCSGAD</sequence>
<evidence type="ECO:0000256" key="1">
    <source>
        <dbReference type="SAM" id="MobiDB-lite"/>
    </source>
</evidence>
<dbReference type="InterPro" id="IPR039153">
    <property type="entry name" value="FATE1"/>
</dbReference>
<reference evidence="2 3" key="1">
    <citation type="submission" date="2017-12" db="EMBL/GenBank/DDBJ databases">
        <title>High-resolution comparative analysis of great ape genomes.</title>
        <authorList>
            <person name="Pollen A."/>
            <person name="Hastie A."/>
            <person name="Hormozdiari F."/>
            <person name="Dougherty M."/>
            <person name="Liu R."/>
            <person name="Chaisson M."/>
            <person name="Hoppe E."/>
            <person name="Hill C."/>
            <person name="Pang A."/>
            <person name="Hillier L."/>
            <person name="Baker C."/>
            <person name="Armstrong J."/>
            <person name="Shendure J."/>
            <person name="Paten B."/>
            <person name="Wilson R."/>
            <person name="Chao H."/>
            <person name="Schneider V."/>
            <person name="Ventura M."/>
            <person name="Kronenberg Z."/>
            <person name="Murali S."/>
            <person name="Gordon D."/>
            <person name="Cantsilieris S."/>
            <person name="Munson K."/>
            <person name="Nelson B."/>
            <person name="Raja A."/>
            <person name="Underwood J."/>
            <person name="Diekhans M."/>
            <person name="Fiddes I."/>
            <person name="Haussler D."/>
            <person name="Eichler E."/>
        </authorList>
    </citation>
    <scope>NUCLEOTIDE SEQUENCE [LARGE SCALE GENOMIC DNA]</scope>
    <source>
        <strain evidence="2">Yerkes chimp pedigree #C0471</strain>
    </source>
</reference>
<feature type="region of interest" description="Disordered" evidence="1">
    <location>
        <begin position="1"/>
        <end position="80"/>
    </location>
</feature>
<dbReference type="AlphaFoldDB" id="A0A2J8JLA2"/>
<evidence type="ECO:0000313" key="2">
    <source>
        <dbReference type="EMBL" id="PNI23549.1"/>
    </source>
</evidence>
<gene>
    <name evidence="2" type="ORF">CK820_G0046473</name>
</gene>
<name>A0A2J8JLA2_PANTR</name>
<feature type="compositionally biased region" description="Basic and acidic residues" evidence="1">
    <location>
        <begin position="71"/>
        <end position="80"/>
    </location>
</feature>
<proteinExistence type="predicted"/>
<comment type="caution">
    <text evidence="2">The sequence shown here is derived from an EMBL/GenBank/DDBJ whole genome shotgun (WGS) entry which is preliminary data.</text>
</comment>
<feature type="compositionally biased region" description="Basic and acidic residues" evidence="1">
    <location>
        <begin position="11"/>
        <end position="22"/>
    </location>
</feature>
<accession>A0A2J8JLA2</accession>
<dbReference type="Proteomes" id="UP000236370">
    <property type="component" value="Unassembled WGS sequence"/>
</dbReference>
<organism evidence="2 3">
    <name type="scientific">Pan troglodytes</name>
    <name type="common">Chimpanzee</name>
    <dbReference type="NCBI Taxonomy" id="9598"/>
    <lineage>
        <taxon>Eukaryota</taxon>
        <taxon>Metazoa</taxon>
        <taxon>Chordata</taxon>
        <taxon>Craniata</taxon>
        <taxon>Vertebrata</taxon>
        <taxon>Euteleostomi</taxon>
        <taxon>Mammalia</taxon>
        <taxon>Eutheria</taxon>
        <taxon>Euarchontoglires</taxon>
        <taxon>Primates</taxon>
        <taxon>Haplorrhini</taxon>
        <taxon>Catarrhini</taxon>
        <taxon>Hominidae</taxon>
        <taxon>Pan</taxon>
    </lineage>
</organism>